<dbReference type="GO" id="GO:0005886">
    <property type="term" value="C:plasma membrane"/>
    <property type="evidence" value="ECO:0007669"/>
    <property type="project" value="UniProtKB-SubCell"/>
</dbReference>
<evidence type="ECO:0000256" key="3">
    <source>
        <dbReference type="ARBA" id="ARBA00021714"/>
    </source>
</evidence>
<feature type="transmembrane region" description="Helical" evidence="13">
    <location>
        <begin position="258"/>
        <end position="278"/>
    </location>
</feature>
<keyword evidence="11" id="KW-0975">Bacterial flagellum</keyword>
<dbReference type="AlphaFoldDB" id="A0A974XXH0"/>
<sequence>MTSRLSTLRRWATRVLLAAALTVTTGAAFAQATAPAAPRAPLAQATTPAAPDAATPSQPLPSVKVGQVGGQPVSMPLQVLALMTGITFLPAALLGLTAFTRIIIVLGLLRQALGTGQTPGNQVLLALALFLTSMIMMPVFDQSWAQGIAPYLDDQIDFKTAWSLASEPFRGFMLAQVRQNDLMTFAGLSHTGPYATPQDVPFGVLAASFLTSELKTAFEIAFLIYIPFVIIDLVVASVLMSMGMMMLSPMLVSAPFKILLFVLVDGWVLVVGSLAASFNPV</sequence>
<comment type="similarity">
    <text evidence="2 13">Belongs to the FliP/MopC/SpaP family.</text>
</comment>
<evidence type="ECO:0000256" key="7">
    <source>
        <dbReference type="ARBA" id="ARBA00022795"/>
    </source>
</evidence>
<dbReference type="PRINTS" id="PR00951">
    <property type="entry name" value="FLGBIOSNFLIP"/>
</dbReference>
<dbReference type="PRINTS" id="PR01302">
    <property type="entry name" value="TYPE3IMPPROT"/>
</dbReference>
<keyword evidence="17" id="KW-1185">Reference proteome</keyword>
<evidence type="ECO:0000313" key="17">
    <source>
        <dbReference type="Proteomes" id="UP000639274"/>
    </source>
</evidence>
<keyword evidence="12 13" id="KW-1006">Bacterial flagellum protein export</keyword>
<dbReference type="KEGG" id="lsf:I8J32_012710"/>
<evidence type="ECO:0000256" key="13">
    <source>
        <dbReference type="RuleBase" id="RU362069"/>
    </source>
</evidence>
<evidence type="ECO:0000256" key="11">
    <source>
        <dbReference type="ARBA" id="ARBA00023143"/>
    </source>
</evidence>
<dbReference type="GO" id="GO:0044781">
    <property type="term" value="P:bacterial-type flagellum organization"/>
    <property type="evidence" value="ECO:0007669"/>
    <property type="project" value="UniProtKB-UniRule"/>
</dbReference>
<feature type="transmembrane region" description="Helical" evidence="13">
    <location>
        <begin position="220"/>
        <end position="246"/>
    </location>
</feature>
<evidence type="ECO:0000256" key="1">
    <source>
        <dbReference type="ARBA" id="ARBA00003663"/>
    </source>
</evidence>
<proteinExistence type="inferred from homology"/>
<feature type="transmembrane region" description="Helical" evidence="13">
    <location>
        <begin position="121"/>
        <end position="140"/>
    </location>
</feature>
<keyword evidence="15" id="KW-0732">Signal</keyword>
<dbReference type="InterPro" id="IPR005838">
    <property type="entry name" value="T3SS_IM_P"/>
</dbReference>
<keyword evidence="8 13" id="KW-0653">Protein transport</keyword>
<evidence type="ECO:0000256" key="12">
    <source>
        <dbReference type="ARBA" id="ARBA00023225"/>
    </source>
</evidence>
<keyword evidence="16" id="KW-0966">Cell projection</keyword>
<evidence type="ECO:0000256" key="6">
    <source>
        <dbReference type="ARBA" id="ARBA00022692"/>
    </source>
</evidence>
<evidence type="ECO:0000256" key="15">
    <source>
        <dbReference type="SAM" id="SignalP"/>
    </source>
</evidence>
<gene>
    <name evidence="13 16" type="primary">fliP</name>
    <name evidence="16" type="ORF">I8J32_012710</name>
</gene>
<evidence type="ECO:0000256" key="10">
    <source>
        <dbReference type="ARBA" id="ARBA00023136"/>
    </source>
</evidence>
<feature type="region of interest" description="Disordered" evidence="14">
    <location>
        <begin position="40"/>
        <end position="62"/>
    </location>
</feature>
<dbReference type="PANTHER" id="PTHR30587:SF0">
    <property type="entry name" value="FLAGELLAR BIOSYNTHETIC PROTEIN FLIP"/>
    <property type="match status" value="1"/>
</dbReference>
<evidence type="ECO:0000313" key="16">
    <source>
        <dbReference type="EMBL" id="QSX77601.1"/>
    </source>
</evidence>
<keyword evidence="6 13" id="KW-0812">Transmembrane</keyword>
<name>A0A974XXH0_9GAMM</name>
<keyword evidence="5 13" id="KW-1003">Cell membrane</keyword>
<keyword evidence="7 13" id="KW-1005">Bacterial flagellum biogenesis</keyword>
<dbReference type="Pfam" id="PF00813">
    <property type="entry name" value="FliP"/>
    <property type="match status" value="1"/>
</dbReference>
<feature type="chain" id="PRO_5037725414" description="Flagellar biosynthetic protein FliP" evidence="15">
    <location>
        <begin position="31"/>
        <end position="281"/>
    </location>
</feature>
<comment type="subcellular location">
    <subcellularLocation>
        <location evidence="13">Cell membrane</location>
        <topology evidence="13">Multi-pass membrane protein</topology>
    </subcellularLocation>
    <subcellularLocation>
        <location evidence="13">Bacterial flagellum basal body</location>
    </subcellularLocation>
</comment>
<evidence type="ECO:0000256" key="14">
    <source>
        <dbReference type="SAM" id="MobiDB-lite"/>
    </source>
</evidence>
<dbReference type="PROSITE" id="PS01061">
    <property type="entry name" value="FLIP_2"/>
    <property type="match status" value="1"/>
</dbReference>
<evidence type="ECO:0000256" key="8">
    <source>
        <dbReference type="ARBA" id="ARBA00022927"/>
    </source>
</evidence>
<keyword evidence="10 13" id="KW-0472">Membrane</keyword>
<dbReference type="NCBIfam" id="TIGR01103">
    <property type="entry name" value="fliP"/>
    <property type="match status" value="1"/>
</dbReference>
<comment type="function">
    <text evidence="1 13">Plays a role in the flagellum-specific transport system.</text>
</comment>
<dbReference type="RefSeq" id="WP_200612757.1">
    <property type="nucleotide sequence ID" value="NZ_CP071518.1"/>
</dbReference>
<evidence type="ECO:0000256" key="2">
    <source>
        <dbReference type="ARBA" id="ARBA00006257"/>
    </source>
</evidence>
<keyword evidence="9 13" id="KW-1133">Transmembrane helix</keyword>
<dbReference type="InterPro" id="IPR005837">
    <property type="entry name" value="FliP"/>
</dbReference>
<protein>
    <recommendedName>
        <fullName evidence="3 13">Flagellar biosynthetic protein FliP</fullName>
    </recommendedName>
</protein>
<keyword evidence="16" id="KW-0282">Flagellum</keyword>
<keyword evidence="4 13" id="KW-0813">Transport</keyword>
<feature type="compositionally biased region" description="Low complexity" evidence="14">
    <location>
        <begin position="40"/>
        <end position="57"/>
    </location>
</feature>
<dbReference type="EMBL" id="CP071518">
    <property type="protein sequence ID" value="QSX77601.1"/>
    <property type="molecule type" value="Genomic_DNA"/>
</dbReference>
<organism evidence="16 17">
    <name type="scientific">Agrilutibacter solisilvae</name>
    <dbReference type="NCBI Taxonomy" id="2763317"/>
    <lineage>
        <taxon>Bacteria</taxon>
        <taxon>Pseudomonadati</taxon>
        <taxon>Pseudomonadota</taxon>
        <taxon>Gammaproteobacteria</taxon>
        <taxon>Lysobacterales</taxon>
        <taxon>Lysobacteraceae</taxon>
        <taxon>Agrilutibacter</taxon>
    </lineage>
</organism>
<feature type="signal peptide" evidence="15">
    <location>
        <begin position="1"/>
        <end position="30"/>
    </location>
</feature>
<dbReference type="GO" id="GO:0009425">
    <property type="term" value="C:bacterial-type flagellum basal body"/>
    <property type="evidence" value="ECO:0007669"/>
    <property type="project" value="UniProtKB-SubCell"/>
</dbReference>
<evidence type="ECO:0000256" key="5">
    <source>
        <dbReference type="ARBA" id="ARBA00022475"/>
    </source>
</evidence>
<evidence type="ECO:0000256" key="4">
    <source>
        <dbReference type="ARBA" id="ARBA00022448"/>
    </source>
</evidence>
<dbReference type="PANTHER" id="PTHR30587">
    <property type="entry name" value="FLAGELLAR BIOSYNTHETIC PROTEIN FLIP"/>
    <property type="match status" value="1"/>
</dbReference>
<evidence type="ECO:0000256" key="9">
    <source>
        <dbReference type="ARBA" id="ARBA00022989"/>
    </source>
</evidence>
<feature type="transmembrane region" description="Helical" evidence="13">
    <location>
        <begin position="79"/>
        <end position="109"/>
    </location>
</feature>
<keyword evidence="16" id="KW-0969">Cilium</keyword>
<accession>A0A974XXH0</accession>
<dbReference type="GO" id="GO:0009306">
    <property type="term" value="P:protein secretion"/>
    <property type="evidence" value="ECO:0007669"/>
    <property type="project" value="UniProtKB-UniRule"/>
</dbReference>
<reference evidence="16 17" key="1">
    <citation type="submission" date="2021-03" db="EMBL/GenBank/DDBJ databases">
        <title>Lysobacter sp. nov. isolated from soil of gangwondo yeongwol, south Korea.</title>
        <authorList>
            <person name="Kim K.R."/>
            <person name="Kim K.H."/>
            <person name="Jeon C.O."/>
        </authorList>
    </citation>
    <scope>NUCLEOTIDE SEQUENCE [LARGE SCALE GENOMIC DNA]</scope>
    <source>
        <strain evidence="16 17">R19</strain>
    </source>
</reference>
<dbReference type="Proteomes" id="UP000639274">
    <property type="component" value="Chromosome"/>
</dbReference>